<dbReference type="SMART" id="SM00028">
    <property type="entry name" value="TPR"/>
    <property type="match status" value="2"/>
</dbReference>
<dbReference type="CDD" id="cd21380">
    <property type="entry name" value="CTWD_Cns1"/>
    <property type="match status" value="1"/>
</dbReference>
<dbReference type="GO" id="GO:0051879">
    <property type="term" value="F:Hsp90 protein binding"/>
    <property type="evidence" value="ECO:0007669"/>
    <property type="project" value="InterPro"/>
</dbReference>
<dbReference type="PANTHER" id="PTHR46035">
    <property type="entry name" value="TETRATRICOPEPTIDE REPEAT PROTEIN 4"/>
    <property type="match status" value="1"/>
</dbReference>
<comment type="similarity">
    <text evidence="3">Belongs to the TTC4 family.</text>
</comment>
<protein>
    <submittedName>
        <fullName evidence="7">Tetratricopeptide repeat protein 4</fullName>
    </submittedName>
</protein>
<evidence type="ECO:0000256" key="3">
    <source>
        <dbReference type="ARBA" id="ARBA00023602"/>
    </source>
</evidence>
<evidence type="ECO:0000256" key="5">
    <source>
        <dbReference type="SAM" id="MobiDB-lite"/>
    </source>
</evidence>
<dbReference type="InterPro" id="IPR011990">
    <property type="entry name" value="TPR-like_helical_dom_sf"/>
</dbReference>
<dbReference type="Pfam" id="PF18972">
    <property type="entry name" value="Wheel"/>
    <property type="match status" value="1"/>
</dbReference>
<dbReference type="InterPro" id="IPR044059">
    <property type="entry name" value="Csn1/TTC4_wheel"/>
</dbReference>
<comment type="caution">
    <text evidence="7">The sequence shown here is derived from an EMBL/GenBank/DDBJ whole genome shotgun (WGS) entry which is preliminary data.</text>
</comment>
<dbReference type="SUPFAM" id="SSF48452">
    <property type="entry name" value="TPR-like"/>
    <property type="match status" value="1"/>
</dbReference>
<dbReference type="STRING" id="158441.A0A226DML8"/>
<feature type="domain" description="Cns1/TTC4 wheel" evidence="6">
    <location>
        <begin position="317"/>
        <end position="419"/>
    </location>
</feature>
<dbReference type="Pfam" id="PF00515">
    <property type="entry name" value="TPR_1"/>
    <property type="match status" value="1"/>
</dbReference>
<dbReference type="GO" id="GO:0006457">
    <property type="term" value="P:protein folding"/>
    <property type="evidence" value="ECO:0007669"/>
    <property type="project" value="TreeGrafter"/>
</dbReference>
<evidence type="ECO:0000256" key="4">
    <source>
        <dbReference type="PROSITE-ProRule" id="PRU00339"/>
    </source>
</evidence>
<dbReference type="Proteomes" id="UP000198287">
    <property type="component" value="Unassembled WGS sequence"/>
</dbReference>
<dbReference type="GO" id="GO:0005829">
    <property type="term" value="C:cytosol"/>
    <property type="evidence" value="ECO:0007669"/>
    <property type="project" value="TreeGrafter"/>
</dbReference>
<feature type="compositionally biased region" description="Low complexity" evidence="5">
    <location>
        <begin position="30"/>
        <end position="43"/>
    </location>
</feature>
<gene>
    <name evidence="7" type="ORF">Fcan01_18861</name>
</gene>
<evidence type="ECO:0000256" key="2">
    <source>
        <dbReference type="ARBA" id="ARBA00022803"/>
    </source>
</evidence>
<feature type="repeat" description="TPR" evidence="4">
    <location>
        <begin position="183"/>
        <end position="216"/>
    </location>
</feature>
<name>A0A226DML8_FOLCA</name>
<sequence>MCEFFKEGTEMDKDPPTTNTTVDPPPPPEDNTTPDPLLQQPSPQDDDRISQILSHYASSDTPTPLPAHLRRAAPTPEELADLESSLVNHPFFITQSQIDALSPSEPLPPLLDALQQLKYSPDENTPLELALNYKTDGLFQFKMGKYRIAASIFSEAIKTLEQSGEKNGEEEEEVTAKIDALLPTLYNNRGVCQFHVDNFRSALTDFKKALKLKPDYEKSWKKGIECCVKLEKWEEAGELLEGGKSVGMKDVELEKKILMGKGNAQLSRHKEKSAKAKLTKEAFVLMERIRKSGVKMLNANFLQVEGGSDAVVRIDADELVWPVLLYYPEYSTSDFVKEFRETDEFLPHLHEMLDVEPPNWDKNHEYGSADVDVYYVDGQRGGWVMIEEGTALRDVMRQERYYLPTNGVPGFFILSKKSEFCKFFLERMK</sequence>
<dbReference type="PROSITE" id="PS50005">
    <property type="entry name" value="TPR"/>
    <property type="match status" value="1"/>
</dbReference>
<dbReference type="EMBL" id="LNIX01000015">
    <property type="protein sequence ID" value="OXA46360.1"/>
    <property type="molecule type" value="Genomic_DNA"/>
</dbReference>
<dbReference type="OMA" id="HWAINRY"/>
<dbReference type="GO" id="GO:0005634">
    <property type="term" value="C:nucleus"/>
    <property type="evidence" value="ECO:0007669"/>
    <property type="project" value="TreeGrafter"/>
</dbReference>
<dbReference type="OrthoDB" id="420195at2759"/>
<accession>A0A226DML8</accession>
<dbReference type="InterPro" id="IPR019734">
    <property type="entry name" value="TPR_rpt"/>
</dbReference>
<dbReference type="GO" id="GO:0030544">
    <property type="term" value="F:Hsp70 protein binding"/>
    <property type="evidence" value="ECO:0007669"/>
    <property type="project" value="TreeGrafter"/>
</dbReference>
<keyword evidence="8" id="KW-1185">Reference proteome</keyword>
<feature type="region of interest" description="Disordered" evidence="5">
    <location>
        <begin position="1"/>
        <end position="47"/>
    </location>
</feature>
<dbReference type="PANTHER" id="PTHR46035:SF1">
    <property type="entry name" value="TETRATRICOPEPTIDE REPEAT PROTEIN 4"/>
    <property type="match status" value="1"/>
</dbReference>
<feature type="compositionally biased region" description="Basic and acidic residues" evidence="5">
    <location>
        <begin position="1"/>
        <end position="15"/>
    </location>
</feature>
<proteinExistence type="inferred from homology"/>
<evidence type="ECO:0000256" key="1">
    <source>
        <dbReference type="ARBA" id="ARBA00022737"/>
    </source>
</evidence>
<evidence type="ECO:0000259" key="6">
    <source>
        <dbReference type="Pfam" id="PF18972"/>
    </source>
</evidence>
<keyword evidence="2 4" id="KW-0802">TPR repeat</keyword>
<evidence type="ECO:0000313" key="8">
    <source>
        <dbReference type="Proteomes" id="UP000198287"/>
    </source>
</evidence>
<dbReference type="Gene3D" id="1.25.40.10">
    <property type="entry name" value="Tetratricopeptide repeat domain"/>
    <property type="match status" value="1"/>
</dbReference>
<organism evidence="7 8">
    <name type="scientific">Folsomia candida</name>
    <name type="common">Springtail</name>
    <dbReference type="NCBI Taxonomy" id="158441"/>
    <lineage>
        <taxon>Eukaryota</taxon>
        <taxon>Metazoa</taxon>
        <taxon>Ecdysozoa</taxon>
        <taxon>Arthropoda</taxon>
        <taxon>Hexapoda</taxon>
        <taxon>Collembola</taxon>
        <taxon>Entomobryomorpha</taxon>
        <taxon>Isotomoidea</taxon>
        <taxon>Isotomidae</taxon>
        <taxon>Proisotominae</taxon>
        <taxon>Folsomia</taxon>
    </lineage>
</organism>
<dbReference type="AlphaFoldDB" id="A0A226DML8"/>
<evidence type="ECO:0000313" key="7">
    <source>
        <dbReference type="EMBL" id="OXA46360.1"/>
    </source>
</evidence>
<keyword evidence="1" id="KW-0677">Repeat</keyword>
<reference evidence="7 8" key="1">
    <citation type="submission" date="2015-12" db="EMBL/GenBank/DDBJ databases">
        <title>The genome of Folsomia candida.</title>
        <authorList>
            <person name="Faddeeva A."/>
            <person name="Derks M.F."/>
            <person name="Anvar Y."/>
            <person name="Smit S."/>
            <person name="Van Straalen N."/>
            <person name="Roelofs D."/>
        </authorList>
    </citation>
    <scope>NUCLEOTIDE SEQUENCE [LARGE SCALE GENOMIC DNA]</scope>
    <source>
        <strain evidence="7 8">VU population</strain>
        <tissue evidence="7">Whole body</tissue>
    </source>
</reference>